<organism evidence="2 3">
    <name type="scientific">Oceanobacillus bengalensis</name>
    <dbReference type="NCBI Taxonomy" id="1435466"/>
    <lineage>
        <taxon>Bacteria</taxon>
        <taxon>Bacillati</taxon>
        <taxon>Bacillota</taxon>
        <taxon>Bacilli</taxon>
        <taxon>Bacillales</taxon>
        <taxon>Bacillaceae</taxon>
        <taxon>Oceanobacillus</taxon>
    </lineage>
</organism>
<accession>A0A494YWL9</accession>
<dbReference type="InterPro" id="IPR021617">
    <property type="entry name" value="DUF3231"/>
</dbReference>
<comment type="caution">
    <text evidence="2">The sequence shown here is derived from an EMBL/GenBank/DDBJ whole genome shotgun (WGS) entry which is preliminary data.</text>
</comment>
<evidence type="ECO:0000313" key="2">
    <source>
        <dbReference type="EMBL" id="RKQ14542.1"/>
    </source>
</evidence>
<evidence type="ECO:0000313" key="3">
    <source>
        <dbReference type="Proteomes" id="UP000281813"/>
    </source>
</evidence>
<dbReference type="Pfam" id="PF11553">
    <property type="entry name" value="DUF3231"/>
    <property type="match status" value="1"/>
</dbReference>
<evidence type="ECO:0000256" key="1">
    <source>
        <dbReference type="SAM" id="Coils"/>
    </source>
</evidence>
<dbReference type="EMBL" id="RBZO01000020">
    <property type="protein sequence ID" value="RKQ14542.1"/>
    <property type="molecule type" value="Genomic_DNA"/>
</dbReference>
<dbReference type="InterPro" id="IPR012347">
    <property type="entry name" value="Ferritin-like"/>
</dbReference>
<protein>
    <submittedName>
        <fullName evidence="2">DUF3231 family protein</fullName>
    </submittedName>
</protein>
<keyword evidence="3" id="KW-1185">Reference proteome</keyword>
<dbReference type="RefSeq" id="WP_121132477.1">
    <property type="nucleotide sequence ID" value="NZ_JBHUFK010000038.1"/>
</dbReference>
<feature type="coiled-coil region" evidence="1">
    <location>
        <begin position="127"/>
        <end position="154"/>
    </location>
</feature>
<dbReference type="OrthoDB" id="1934429at2"/>
<name>A0A494YWL9_9BACI</name>
<dbReference type="AlphaFoldDB" id="A0A494YWL9"/>
<dbReference type="Proteomes" id="UP000281813">
    <property type="component" value="Unassembled WGS sequence"/>
</dbReference>
<proteinExistence type="predicted"/>
<sequence>MAISNKKAKEEPLHSGEIYHLWAYLYDVKSTLVTMQVFINHSGDHDLKTFLEDTLESCFTQEAEQVEALLKEAGIRLPPAPPDRPNVEVEDIPAGARFNDPEIALLVKKELITGRVLCSYVTGIAIREDIRSMFSEFQTQKEEYEQNLITLSKEKGWVVTPPISIK</sequence>
<reference evidence="2 3" key="1">
    <citation type="journal article" date="2015" name="Antonie Van Leeuwenhoek">
        <title>Oceanobacillus bengalensis sp. nov., a bacterium isolated from seawater of the Bay of Bengal.</title>
        <authorList>
            <person name="Yongchang O."/>
            <person name="Xiang W."/>
            <person name="Wang G."/>
        </authorList>
    </citation>
    <scope>NUCLEOTIDE SEQUENCE [LARGE SCALE GENOMIC DNA]</scope>
    <source>
        <strain evidence="2 3">MCCC 1K00260</strain>
    </source>
</reference>
<keyword evidence="1" id="KW-0175">Coiled coil</keyword>
<gene>
    <name evidence="2" type="ORF">D8M05_12990</name>
</gene>
<dbReference type="Gene3D" id="1.20.1260.10">
    <property type="match status" value="1"/>
</dbReference>